<feature type="zinc finger region" description="C3H1-type" evidence="5">
    <location>
        <begin position="224"/>
        <end position="252"/>
    </location>
</feature>
<feature type="domain" description="C3H1-type" evidence="7">
    <location>
        <begin position="8"/>
        <end position="36"/>
    </location>
</feature>
<feature type="zinc finger region" description="C3H1-type" evidence="5">
    <location>
        <begin position="57"/>
        <end position="85"/>
    </location>
</feature>
<feature type="domain" description="C3H1-type" evidence="7">
    <location>
        <begin position="270"/>
        <end position="298"/>
    </location>
</feature>
<dbReference type="PANTHER" id="PTHR12506:SF50">
    <property type="entry name" value="ZINC FINGER CCCH DOMAIN-CONTAINING PROTEIN 26"/>
    <property type="match status" value="1"/>
</dbReference>
<evidence type="ECO:0000256" key="5">
    <source>
        <dbReference type="PROSITE-ProRule" id="PRU00723"/>
    </source>
</evidence>
<keyword evidence="1 5" id="KW-0479">Metal-binding</keyword>
<feature type="zinc finger region" description="C3H1-type" evidence="5">
    <location>
        <begin position="104"/>
        <end position="132"/>
    </location>
</feature>
<dbReference type="GO" id="GO:0008270">
    <property type="term" value="F:zinc ion binding"/>
    <property type="evidence" value="ECO:0007669"/>
    <property type="project" value="UniProtKB-KW"/>
</dbReference>
<dbReference type="SUPFAM" id="SSF90229">
    <property type="entry name" value="CCCH zinc finger"/>
    <property type="match status" value="5"/>
</dbReference>
<dbReference type="EMBL" id="CM035430">
    <property type="protein sequence ID" value="KAH7298975.1"/>
    <property type="molecule type" value="Genomic_DNA"/>
</dbReference>
<organism evidence="8 9">
    <name type="scientific">Ceratopteris richardii</name>
    <name type="common">Triangle waterfern</name>
    <dbReference type="NCBI Taxonomy" id="49495"/>
    <lineage>
        <taxon>Eukaryota</taxon>
        <taxon>Viridiplantae</taxon>
        <taxon>Streptophyta</taxon>
        <taxon>Embryophyta</taxon>
        <taxon>Tracheophyta</taxon>
        <taxon>Polypodiopsida</taxon>
        <taxon>Polypodiidae</taxon>
        <taxon>Polypodiales</taxon>
        <taxon>Pteridineae</taxon>
        <taxon>Pteridaceae</taxon>
        <taxon>Parkerioideae</taxon>
        <taxon>Ceratopteris</taxon>
    </lineage>
</organism>
<dbReference type="GO" id="GO:0003677">
    <property type="term" value="F:DNA binding"/>
    <property type="evidence" value="ECO:0007669"/>
    <property type="project" value="UniProtKB-KW"/>
</dbReference>
<dbReference type="PANTHER" id="PTHR12506">
    <property type="entry name" value="PROTEIN PHOSPHATASE RELATED"/>
    <property type="match status" value="1"/>
</dbReference>
<evidence type="ECO:0000256" key="6">
    <source>
        <dbReference type="SAM" id="MobiDB-lite"/>
    </source>
</evidence>
<keyword evidence="3 5" id="KW-0862">Zinc</keyword>
<evidence type="ECO:0000313" key="8">
    <source>
        <dbReference type="EMBL" id="KAH7298975.1"/>
    </source>
</evidence>
<dbReference type="InterPro" id="IPR036855">
    <property type="entry name" value="Znf_CCCH_sf"/>
</dbReference>
<keyword evidence="4" id="KW-0238">DNA-binding</keyword>
<gene>
    <name evidence="8" type="ORF">KP509_25G067600</name>
</gene>
<feature type="region of interest" description="Disordered" evidence="6">
    <location>
        <begin position="314"/>
        <end position="387"/>
    </location>
</feature>
<evidence type="ECO:0000256" key="3">
    <source>
        <dbReference type="ARBA" id="ARBA00022833"/>
    </source>
</evidence>
<dbReference type="Pfam" id="PF00642">
    <property type="entry name" value="zf-CCCH"/>
    <property type="match status" value="5"/>
</dbReference>
<feature type="zinc finger region" description="C3H1-type" evidence="5">
    <location>
        <begin position="8"/>
        <end position="36"/>
    </location>
</feature>
<proteinExistence type="predicted"/>
<reference evidence="8" key="1">
    <citation type="submission" date="2021-08" db="EMBL/GenBank/DDBJ databases">
        <title>WGS assembly of Ceratopteris richardii.</title>
        <authorList>
            <person name="Marchant D.B."/>
            <person name="Chen G."/>
            <person name="Jenkins J."/>
            <person name="Shu S."/>
            <person name="Leebens-Mack J."/>
            <person name="Grimwood J."/>
            <person name="Schmutz J."/>
            <person name="Soltis P."/>
            <person name="Soltis D."/>
            <person name="Chen Z.-H."/>
        </authorList>
    </citation>
    <scope>NUCLEOTIDE SEQUENCE</scope>
    <source>
        <strain evidence="8">Whitten #5841</strain>
        <tissue evidence="8">Leaf</tissue>
    </source>
</reference>
<dbReference type="SMART" id="SM00356">
    <property type="entry name" value="ZnF_C3H1"/>
    <property type="match status" value="5"/>
</dbReference>
<keyword evidence="9" id="KW-1185">Reference proteome</keyword>
<feature type="domain" description="C3H1-type" evidence="7">
    <location>
        <begin position="104"/>
        <end position="132"/>
    </location>
</feature>
<dbReference type="GO" id="GO:0003729">
    <property type="term" value="F:mRNA binding"/>
    <property type="evidence" value="ECO:0007669"/>
    <property type="project" value="TreeGrafter"/>
</dbReference>
<feature type="compositionally biased region" description="Basic and acidic residues" evidence="6">
    <location>
        <begin position="314"/>
        <end position="340"/>
    </location>
</feature>
<accession>A0A8T2RTT5</accession>
<dbReference type="OMA" id="ECAFYLR"/>
<dbReference type="AlphaFoldDB" id="A0A8T2RTT5"/>
<keyword evidence="2 5" id="KW-0863">Zinc-finger</keyword>
<comment type="caution">
    <text evidence="8">The sequence shown here is derived from an EMBL/GenBank/DDBJ whole genome shotgun (WGS) entry which is preliminary data.</text>
</comment>
<sequence length="387" mass="42412">MDSASTYQQSPKDCVHFFRTGNCRYGPNCRFNHRVRVQDPTQGTSYPAQLPVEYPERIGQPDCQFYLKTGTCKFGTQCKYHHPHGQAGSARGPPLLNFVGLPLRPGEKECAFYLRTGSCKFGVACKFHHPNPAGIGVPCFPSYPNNPSLSPAPMPTWRPLYFPGPGLPGSPHYIPVYPSSPHAAGFNANWTSYQNMGSPMSNGGQQQVTVVPPPFDGPLNSSPKMEHQDCQYFVQTGHCKFGANCKYQHPKSIAVPVVPAHLSPMGLPLRPGQPLCTFYLKNGICKFGSICRYDHPIRDFPVSSLSFPSNNAAKVEEKSSESDAAKGVESDSFPKNKSDGNELPSLADTEQYVQEDGVSEITEPRLLLNKSDGPQLQSAEKTAETVE</sequence>
<dbReference type="Gene3D" id="2.30.30.1190">
    <property type="match status" value="1"/>
</dbReference>
<evidence type="ECO:0000259" key="7">
    <source>
        <dbReference type="PROSITE" id="PS50103"/>
    </source>
</evidence>
<protein>
    <recommendedName>
        <fullName evidence="7">C3H1-type domain-containing protein</fullName>
    </recommendedName>
</protein>
<evidence type="ECO:0000256" key="4">
    <source>
        <dbReference type="ARBA" id="ARBA00023125"/>
    </source>
</evidence>
<evidence type="ECO:0000313" key="9">
    <source>
        <dbReference type="Proteomes" id="UP000825935"/>
    </source>
</evidence>
<dbReference type="PROSITE" id="PS50103">
    <property type="entry name" value="ZF_C3H1"/>
    <property type="match status" value="5"/>
</dbReference>
<dbReference type="OrthoDB" id="411372at2759"/>
<dbReference type="InterPro" id="IPR050974">
    <property type="entry name" value="Plant_ZF_CCCH"/>
</dbReference>
<dbReference type="Gene3D" id="4.10.1000.10">
    <property type="entry name" value="Zinc finger, CCCH-type"/>
    <property type="match status" value="2"/>
</dbReference>
<name>A0A8T2RTT5_CERRI</name>
<evidence type="ECO:0000256" key="2">
    <source>
        <dbReference type="ARBA" id="ARBA00022771"/>
    </source>
</evidence>
<feature type="domain" description="C3H1-type" evidence="7">
    <location>
        <begin position="224"/>
        <end position="252"/>
    </location>
</feature>
<evidence type="ECO:0000256" key="1">
    <source>
        <dbReference type="ARBA" id="ARBA00022723"/>
    </source>
</evidence>
<dbReference type="Proteomes" id="UP000825935">
    <property type="component" value="Chromosome 25"/>
</dbReference>
<dbReference type="InterPro" id="IPR000571">
    <property type="entry name" value="Znf_CCCH"/>
</dbReference>
<feature type="zinc finger region" description="C3H1-type" evidence="5">
    <location>
        <begin position="270"/>
        <end position="298"/>
    </location>
</feature>
<feature type="domain" description="C3H1-type" evidence="7">
    <location>
        <begin position="57"/>
        <end position="85"/>
    </location>
</feature>